<feature type="transmembrane region" description="Helical" evidence="11">
    <location>
        <begin position="67"/>
        <end position="86"/>
    </location>
</feature>
<feature type="transmembrane region" description="Helical" evidence="11">
    <location>
        <begin position="189"/>
        <end position="212"/>
    </location>
</feature>
<evidence type="ECO:0000313" key="13">
    <source>
        <dbReference type="Proteomes" id="UP000504632"/>
    </source>
</evidence>
<keyword evidence="9" id="KW-0325">Glycoprotein</keyword>
<dbReference type="GO" id="GO:0004930">
    <property type="term" value="F:G protein-coupled receptor activity"/>
    <property type="evidence" value="ECO:0007669"/>
    <property type="project" value="UniProtKB-KW"/>
</dbReference>
<feature type="transmembrane region" description="Helical" evidence="11">
    <location>
        <begin position="232"/>
        <end position="253"/>
    </location>
</feature>
<keyword evidence="6 11" id="KW-0472">Membrane</keyword>
<evidence type="ECO:0000256" key="3">
    <source>
        <dbReference type="ARBA" id="ARBA00022692"/>
    </source>
</evidence>
<evidence type="ECO:0000256" key="5">
    <source>
        <dbReference type="ARBA" id="ARBA00023040"/>
    </source>
</evidence>
<protein>
    <submittedName>
        <fullName evidence="14">G-protein coupled receptor 4</fullName>
    </submittedName>
</protein>
<keyword evidence="13" id="KW-1185">Reference proteome</keyword>
<dbReference type="SUPFAM" id="SSF81321">
    <property type="entry name" value="Family A G protein-coupled receptor-like"/>
    <property type="match status" value="1"/>
</dbReference>
<dbReference type="PRINTS" id="PR01157">
    <property type="entry name" value="P2YPURNOCPTR"/>
</dbReference>
<feature type="domain" description="G-protein coupled receptors family 1 profile" evidence="12">
    <location>
        <begin position="46"/>
        <end position="296"/>
    </location>
</feature>
<dbReference type="Proteomes" id="UP000504632">
    <property type="component" value="Chromosome 4"/>
</dbReference>
<organism evidence="13 14">
    <name type="scientific">Chanos chanos</name>
    <name type="common">Milkfish</name>
    <name type="synonym">Mugil chanos</name>
    <dbReference type="NCBI Taxonomy" id="29144"/>
    <lineage>
        <taxon>Eukaryota</taxon>
        <taxon>Metazoa</taxon>
        <taxon>Chordata</taxon>
        <taxon>Craniata</taxon>
        <taxon>Vertebrata</taxon>
        <taxon>Euteleostomi</taxon>
        <taxon>Actinopterygii</taxon>
        <taxon>Neopterygii</taxon>
        <taxon>Teleostei</taxon>
        <taxon>Ostariophysi</taxon>
        <taxon>Gonorynchiformes</taxon>
        <taxon>Chanidae</taxon>
        <taxon>Chanos</taxon>
    </lineage>
</organism>
<dbReference type="GO" id="GO:0005886">
    <property type="term" value="C:plasma membrane"/>
    <property type="evidence" value="ECO:0007669"/>
    <property type="project" value="UniProtKB-SubCell"/>
</dbReference>
<evidence type="ECO:0000256" key="7">
    <source>
        <dbReference type="ARBA" id="ARBA00023157"/>
    </source>
</evidence>
<feature type="transmembrane region" description="Helical" evidence="11">
    <location>
        <begin position="145"/>
        <end position="169"/>
    </location>
</feature>
<reference evidence="14" key="1">
    <citation type="submission" date="2025-08" db="UniProtKB">
        <authorList>
            <consortium name="RefSeq"/>
        </authorList>
    </citation>
    <scope>IDENTIFICATION</scope>
</reference>
<evidence type="ECO:0000256" key="11">
    <source>
        <dbReference type="SAM" id="Phobius"/>
    </source>
</evidence>
<dbReference type="AlphaFoldDB" id="A0A6J2VAA5"/>
<feature type="transmembrane region" description="Helical" evidence="11">
    <location>
        <begin position="106"/>
        <end position="125"/>
    </location>
</feature>
<proteinExistence type="predicted"/>
<evidence type="ECO:0000256" key="10">
    <source>
        <dbReference type="ARBA" id="ARBA00023224"/>
    </source>
</evidence>
<name>A0A6J2VAA5_CHACN</name>
<keyword evidence="5" id="KW-0297">G-protein coupled receptor</keyword>
<evidence type="ECO:0000256" key="1">
    <source>
        <dbReference type="ARBA" id="ARBA00004651"/>
    </source>
</evidence>
<dbReference type="PANTHER" id="PTHR24234:SF8">
    <property type="entry name" value="G-PROTEIN COUPLED RECEPTOR 4-LIKE"/>
    <property type="match status" value="1"/>
</dbReference>
<keyword evidence="2" id="KW-1003">Cell membrane</keyword>
<evidence type="ECO:0000256" key="9">
    <source>
        <dbReference type="ARBA" id="ARBA00023180"/>
    </source>
</evidence>
<dbReference type="PANTHER" id="PTHR24234">
    <property type="entry name" value="LYSOPHOSPHATIDIC ACID RECEPTOR 5/SPHINGOSYLPHOSPHORYLCHOLINE RECEPTOR"/>
    <property type="match status" value="1"/>
</dbReference>
<accession>A0A6J2VAA5</accession>
<gene>
    <name evidence="14" type="primary">LOC115810327</name>
</gene>
<evidence type="ECO:0000256" key="8">
    <source>
        <dbReference type="ARBA" id="ARBA00023170"/>
    </source>
</evidence>
<dbReference type="RefSeq" id="XP_030628116.1">
    <property type="nucleotide sequence ID" value="XM_030772256.1"/>
</dbReference>
<keyword evidence="8 14" id="KW-0675">Receptor</keyword>
<dbReference type="InterPro" id="IPR017452">
    <property type="entry name" value="GPCR_Rhodpsn_7TM"/>
</dbReference>
<dbReference type="Pfam" id="PF00001">
    <property type="entry name" value="7tm_1"/>
    <property type="match status" value="1"/>
</dbReference>
<feature type="transmembrane region" description="Helical" evidence="11">
    <location>
        <begin position="34"/>
        <end position="55"/>
    </location>
</feature>
<dbReference type="PRINTS" id="PR00237">
    <property type="entry name" value="GPCRRHODOPSN"/>
</dbReference>
<keyword evidence="7" id="KW-1015">Disulfide bond</keyword>
<sequence>MESDSKYVAYNNSVTTVGNTCGIDFSQDSVFLPALYGLLFIIGTPLNLLALFGLYRLIKSENVLPVYVINLLLADVLQLFTLPLWMDYYGNGHYWRFGPRGCQIMGLLFYISIYAGIFFRCIISLERHLAIARPFKFQALRKLKFARWIALGIWVLIAMPPTIAFNKLFPKHENYTLCIEKYPSEQGFITYRLITLLLSFIVPLAFIVGLHIQTLHSLKALGSLVSDEKKRIRALLTLLVVIFVTVLGPYHFIGCVKYVGLLLTTNICDWEIKIFMPYQVSRGLLSLNSLLNPILYIFMRTDFRAATANYLPCLRRMRSLSLRTSDQTNTTDS</sequence>
<dbReference type="GeneID" id="115810327"/>
<dbReference type="InterPro" id="IPR000276">
    <property type="entry name" value="GPCR_Rhodpsn"/>
</dbReference>
<keyword evidence="4 11" id="KW-1133">Transmembrane helix</keyword>
<evidence type="ECO:0000313" key="14">
    <source>
        <dbReference type="RefSeq" id="XP_030628116.1"/>
    </source>
</evidence>
<evidence type="ECO:0000256" key="4">
    <source>
        <dbReference type="ARBA" id="ARBA00022989"/>
    </source>
</evidence>
<keyword evidence="10" id="KW-0807">Transducer</keyword>
<dbReference type="OrthoDB" id="9946711at2759"/>
<comment type="subcellular location">
    <subcellularLocation>
        <location evidence="1">Cell membrane</location>
        <topology evidence="1">Multi-pass membrane protein</topology>
    </subcellularLocation>
</comment>
<dbReference type="PROSITE" id="PS50262">
    <property type="entry name" value="G_PROTEIN_RECEP_F1_2"/>
    <property type="match status" value="1"/>
</dbReference>
<dbReference type="InParanoid" id="A0A6J2VAA5"/>
<evidence type="ECO:0000259" key="12">
    <source>
        <dbReference type="PROSITE" id="PS50262"/>
    </source>
</evidence>
<evidence type="ECO:0000256" key="6">
    <source>
        <dbReference type="ARBA" id="ARBA00023136"/>
    </source>
</evidence>
<keyword evidence="3 11" id="KW-0812">Transmembrane</keyword>
<dbReference type="Gene3D" id="1.20.1070.10">
    <property type="entry name" value="Rhodopsin 7-helix transmembrane proteins"/>
    <property type="match status" value="1"/>
</dbReference>
<evidence type="ECO:0000256" key="2">
    <source>
        <dbReference type="ARBA" id="ARBA00022475"/>
    </source>
</evidence>